<dbReference type="PANTHER" id="PTHR34293:SF1">
    <property type="entry name" value="HTH-TYPE TRANSCRIPTIONAL REGULATOR TRMBL2"/>
    <property type="match status" value="1"/>
</dbReference>
<sequence>MEQLLIEIQKIGFSQYESKAYIALLQHSPVTGYELSKRSGVPRSMIYEVINKLNDRGAIYTIPSDPIRYSPVPAQKFLMRIRKNIGDTLDFLEISLKDLEQVREVDIVSHINGYQLVIDEMVSIIDGATSELWLSVWNPQASLLVRNVQEAENRDVKVLSMVFGDKSCRLGDTFHHDYMTADVVKERIGGKLTTVARDKEEAIIAIFANGEASWAVKTQDPALVLIATEFIRHDIMIEAITRHFGPEKLDELWRNNPILRYVVEGKQSD</sequence>
<dbReference type="PANTHER" id="PTHR34293">
    <property type="entry name" value="HTH-TYPE TRANSCRIPTIONAL REGULATOR TRMBL2"/>
    <property type="match status" value="1"/>
</dbReference>
<dbReference type="AlphaFoldDB" id="A0A0U1L5F2"/>
<name>A0A0U1L5F2_9FIRM</name>
<evidence type="ECO:0000259" key="1">
    <source>
        <dbReference type="Pfam" id="PF01978"/>
    </source>
</evidence>
<dbReference type="InterPro" id="IPR002831">
    <property type="entry name" value="Tscrpt_reg_TrmB_N"/>
</dbReference>
<gene>
    <name evidence="3" type="ORF">SpAn4DRAFT_4273</name>
</gene>
<dbReference type="EMBL" id="CTRP01000015">
    <property type="protein sequence ID" value="CQR74916.1"/>
    <property type="molecule type" value="Genomic_DNA"/>
</dbReference>
<organism evidence="3 4">
    <name type="scientific">Sporomusa ovata</name>
    <dbReference type="NCBI Taxonomy" id="2378"/>
    <lineage>
        <taxon>Bacteria</taxon>
        <taxon>Bacillati</taxon>
        <taxon>Bacillota</taxon>
        <taxon>Negativicutes</taxon>
        <taxon>Selenomonadales</taxon>
        <taxon>Sporomusaceae</taxon>
        <taxon>Sporomusa</taxon>
    </lineage>
</organism>
<dbReference type="InterPro" id="IPR036388">
    <property type="entry name" value="WH-like_DNA-bd_sf"/>
</dbReference>
<evidence type="ECO:0000313" key="4">
    <source>
        <dbReference type="Proteomes" id="UP000049855"/>
    </source>
</evidence>
<dbReference type="Pfam" id="PF01978">
    <property type="entry name" value="TrmB"/>
    <property type="match status" value="1"/>
</dbReference>
<dbReference type="InterPro" id="IPR021586">
    <property type="entry name" value="Tscrpt_reg_TrmB_C"/>
</dbReference>
<evidence type="ECO:0000313" key="3">
    <source>
        <dbReference type="EMBL" id="CQR74916.1"/>
    </source>
</evidence>
<dbReference type="SUPFAM" id="SSF46785">
    <property type="entry name" value="Winged helix' DNA-binding domain"/>
    <property type="match status" value="1"/>
</dbReference>
<dbReference type="RefSeq" id="WP_021166734.1">
    <property type="nucleotide sequence ID" value="NZ_CTRP01000015.1"/>
</dbReference>
<dbReference type="Proteomes" id="UP000049855">
    <property type="component" value="Unassembled WGS sequence"/>
</dbReference>
<feature type="domain" description="Transcription regulator TrmB N-terminal" evidence="1">
    <location>
        <begin position="9"/>
        <end position="74"/>
    </location>
</feature>
<dbReference type="InterPro" id="IPR036390">
    <property type="entry name" value="WH_DNA-bd_sf"/>
</dbReference>
<dbReference type="InterPro" id="IPR051797">
    <property type="entry name" value="TrmB-like"/>
</dbReference>
<accession>A0A0U1L5F2</accession>
<proteinExistence type="predicted"/>
<dbReference type="Gene3D" id="1.10.10.10">
    <property type="entry name" value="Winged helix-like DNA-binding domain superfamily/Winged helix DNA-binding domain"/>
    <property type="match status" value="1"/>
</dbReference>
<evidence type="ECO:0000259" key="2">
    <source>
        <dbReference type="Pfam" id="PF11495"/>
    </source>
</evidence>
<protein>
    <submittedName>
        <fullName evidence="3">Transcriptional regulator, TrmB family</fullName>
    </submittedName>
</protein>
<dbReference type="CDD" id="cd09124">
    <property type="entry name" value="PLDc_like_TrmB_middle"/>
    <property type="match status" value="1"/>
</dbReference>
<keyword evidence="4" id="KW-1185">Reference proteome</keyword>
<feature type="domain" description="Transcription regulator TrmB C-terminal" evidence="2">
    <location>
        <begin position="108"/>
        <end position="206"/>
    </location>
</feature>
<reference evidence="4" key="1">
    <citation type="submission" date="2015-03" db="EMBL/GenBank/DDBJ databases">
        <authorList>
            <person name="Nijsse Bart"/>
        </authorList>
    </citation>
    <scope>NUCLEOTIDE SEQUENCE [LARGE SCALE GENOMIC DNA]</scope>
</reference>
<dbReference type="Pfam" id="PF11495">
    <property type="entry name" value="Regulator_TrmB"/>
    <property type="match status" value="1"/>
</dbReference>